<sequence length="159" mass="17923">MDISFEVPVDRAYIRAVVRASLRWRLVLFRVLGPLMLVCGVFSLVTSQEVDYTVVFLTVMGVFVFFVPTLIGWVSWRQVAKMPRQPWLYRITEQSLDTTTPVGSMQRPWSAVRTATVSRSMLMLRLRPGGLIGLPRTAMTEGQIAQLTAFLSARGLLTT</sequence>
<gene>
    <name evidence="2" type="ORF">GCM10009765_36320</name>
</gene>
<dbReference type="RefSeq" id="WP_344311409.1">
    <property type="nucleotide sequence ID" value="NZ_BAAANY010000011.1"/>
</dbReference>
<name>A0ABN2H8S5_9ACTN</name>
<keyword evidence="1" id="KW-0472">Membrane</keyword>
<feature type="transmembrane region" description="Helical" evidence="1">
    <location>
        <begin position="52"/>
        <end position="76"/>
    </location>
</feature>
<dbReference type="EMBL" id="BAAANY010000011">
    <property type="protein sequence ID" value="GAA1683777.1"/>
    <property type="molecule type" value="Genomic_DNA"/>
</dbReference>
<feature type="transmembrane region" description="Helical" evidence="1">
    <location>
        <begin position="27"/>
        <end position="46"/>
    </location>
</feature>
<keyword evidence="3" id="KW-1185">Reference proteome</keyword>
<evidence type="ECO:0008006" key="4">
    <source>
        <dbReference type="Google" id="ProtNLM"/>
    </source>
</evidence>
<reference evidence="2 3" key="1">
    <citation type="journal article" date="2019" name="Int. J. Syst. Evol. Microbiol.">
        <title>The Global Catalogue of Microorganisms (GCM) 10K type strain sequencing project: providing services to taxonomists for standard genome sequencing and annotation.</title>
        <authorList>
            <consortium name="The Broad Institute Genomics Platform"/>
            <consortium name="The Broad Institute Genome Sequencing Center for Infectious Disease"/>
            <person name="Wu L."/>
            <person name="Ma J."/>
        </authorList>
    </citation>
    <scope>NUCLEOTIDE SEQUENCE [LARGE SCALE GENOMIC DNA]</scope>
    <source>
        <strain evidence="2 3">JCM 14718</strain>
    </source>
</reference>
<keyword evidence="1" id="KW-1133">Transmembrane helix</keyword>
<proteinExistence type="predicted"/>
<evidence type="ECO:0000313" key="3">
    <source>
        <dbReference type="Proteomes" id="UP001500618"/>
    </source>
</evidence>
<dbReference type="Proteomes" id="UP001500618">
    <property type="component" value="Unassembled WGS sequence"/>
</dbReference>
<keyword evidence="1" id="KW-0812">Transmembrane</keyword>
<evidence type="ECO:0000313" key="2">
    <source>
        <dbReference type="EMBL" id="GAA1683777.1"/>
    </source>
</evidence>
<protein>
    <recommendedName>
        <fullName evidence="4">YcxB family protein</fullName>
    </recommendedName>
</protein>
<accession>A0ABN2H8S5</accession>
<organism evidence="2 3">
    <name type="scientific">Fodinicola feengrottensis</name>
    <dbReference type="NCBI Taxonomy" id="435914"/>
    <lineage>
        <taxon>Bacteria</taxon>
        <taxon>Bacillati</taxon>
        <taxon>Actinomycetota</taxon>
        <taxon>Actinomycetes</taxon>
        <taxon>Mycobacteriales</taxon>
        <taxon>Fodinicola</taxon>
    </lineage>
</organism>
<comment type="caution">
    <text evidence="2">The sequence shown here is derived from an EMBL/GenBank/DDBJ whole genome shotgun (WGS) entry which is preliminary data.</text>
</comment>
<evidence type="ECO:0000256" key="1">
    <source>
        <dbReference type="SAM" id="Phobius"/>
    </source>
</evidence>